<keyword evidence="2 5" id="KW-0418">Kinase</keyword>
<evidence type="ECO:0000313" key="5">
    <source>
        <dbReference type="EMBL" id="APZ76298.1"/>
    </source>
</evidence>
<gene>
    <name evidence="5" type="primary">ORF83</name>
    <name evidence="5" type="ORF">MRV_0087</name>
</gene>
<sequence>MANNTPVKDEELHNKIMDEASKTPIKIKQNEYKSNLKRESSNNMDSDIDQKKCRQELDMNTDDSAVTEKTEITCVDKSENLLDGVFKATVEKTSEIESRIESTAESEIQSKFESQTELKIDSKIESKFEPQSESQIDSEIEPETESEIDPDADSKIELRIDSETESVPEPETKTKVGTETEPDTTSKSIPESELLAAAEIESTGTSNSKQMIIDYEKNFQTVYAPNIEYCKCEGVELMCTESLTEEEIIRGICPVCKLINPQLKKGIPTYEEFPGELKSPTLLGIYHDHVKYNVVYLPSNDSLCSNFCSVRPATYNILGHGRYGHIYRSGSYAIKKTKIEEIEITGFISGVIRNLSKFTFEFNEYDSMGLLIPNSICVEHNNLIYRLYRCDLHEFTDWQMKYIDNYYDFFCKIANGLRFLNMKCGISHLDVNAKNIFINHDSGYIISGVLGDYSLAEVHPQYQSTSCIAIPRFKTLNRLSAQNNKICEMYNPTMRPIVIQKDVMVNVNAEFNGMGRPVRHCNLDLCALGNTVVMMLFRLLCEGGIHAAKVLFDNKLFGVGNDACLYHPIYAPESYRASCCRIVAYQLLFNGIFFPRDLIENYEHVLDHLTESKCADLINLFQSMFLCQMPFVIRQPIRRKLEEFKKTNGGKKFISSLYELQSVLRSEDLEKDPYRVFVKDG</sequence>
<keyword evidence="1" id="KW-0808">Transferase</keyword>
<evidence type="ECO:0000259" key="4">
    <source>
        <dbReference type="Pfam" id="PF06734"/>
    </source>
</evidence>
<feature type="compositionally biased region" description="Basic and acidic residues" evidence="3">
    <location>
        <begin position="28"/>
        <end position="40"/>
    </location>
</feature>
<dbReference type="InterPro" id="IPR010615">
    <property type="entry name" value="Herpes_UL97"/>
</dbReference>
<dbReference type="GO" id="GO:0016032">
    <property type="term" value="P:viral process"/>
    <property type="evidence" value="ECO:0007669"/>
    <property type="project" value="InterPro"/>
</dbReference>
<dbReference type="KEGG" id="vg:30999424"/>
<feature type="compositionally biased region" description="Acidic residues" evidence="3">
    <location>
        <begin position="136"/>
        <end position="151"/>
    </location>
</feature>
<feature type="compositionally biased region" description="Basic and acidic residues" evidence="3">
    <location>
        <begin position="99"/>
        <end position="130"/>
    </location>
</feature>
<accession>A0A1P8VIX5</accession>
<feature type="region of interest" description="Disordered" evidence="3">
    <location>
        <begin position="1"/>
        <end position="49"/>
    </location>
</feature>
<evidence type="ECO:0000313" key="6">
    <source>
        <dbReference type="Proteomes" id="UP000202182"/>
    </source>
</evidence>
<keyword evidence="6" id="KW-1185">Reference proteome</keyword>
<feature type="region of interest" description="Disordered" evidence="3">
    <location>
        <begin position="99"/>
        <end position="194"/>
    </location>
</feature>
<dbReference type="Proteomes" id="UP000202182">
    <property type="component" value="Segment"/>
</dbReference>
<dbReference type="Pfam" id="PF06734">
    <property type="entry name" value="UL97"/>
    <property type="match status" value="1"/>
</dbReference>
<dbReference type="OrthoDB" id="4062at10239"/>
<feature type="domain" description="Herpesvirus UL97" evidence="4">
    <location>
        <begin position="435"/>
        <end position="611"/>
    </location>
</feature>
<evidence type="ECO:0000256" key="3">
    <source>
        <dbReference type="SAM" id="MobiDB-lite"/>
    </source>
</evidence>
<feature type="compositionally biased region" description="Basic and acidic residues" evidence="3">
    <location>
        <begin position="7"/>
        <end position="21"/>
    </location>
</feature>
<dbReference type="SUPFAM" id="SSF56112">
    <property type="entry name" value="Protein kinase-like (PK-like)"/>
    <property type="match status" value="1"/>
</dbReference>
<dbReference type="GO" id="GO:0004672">
    <property type="term" value="F:protein kinase activity"/>
    <property type="evidence" value="ECO:0007669"/>
    <property type="project" value="InterPro"/>
</dbReference>
<dbReference type="InterPro" id="IPR011009">
    <property type="entry name" value="Kinase-like_dom_sf"/>
</dbReference>
<evidence type="ECO:0000256" key="1">
    <source>
        <dbReference type="ARBA" id="ARBA00022679"/>
    </source>
</evidence>
<name>A0A1P8VIX5_9BETA</name>
<feature type="compositionally biased region" description="Basic and acidic residues" evidence="3">
    <location>
        <begin position="152"/>
        <end position="162"/>
    </location>
</feature>
<proteinExistence type="predicted"/>
<dbReference type="GO" id="GO:0005524">
    <property type="term" value="F:ATP binding"/>
    <property type="evidence" value="ECO:0007669"/>
    <property type="project" value="InterPro"/>
</dbReference>
<evidence type="ECO:0000256" key="2">
    <source>
        <dbReference type="ARBA" id="ARBA00022777"/>
    </source>
</evidence>
<reference evidence="5" key="1">
    <citation type="submission" date="2016-12" db="EMBL/GenBank/DDBJ databases">
        <title>A murine herpesvirus closely related to ubiquitous human herpesviruses causes T-cell depletion.</title>
        <authorList>
            <person name="Patel S.J."/>
            <person name="Zhao G."/>
            <person name="Penna V.R."/>
            <person name="Park E."/>
            <person name="Lauron E.J."/>
            <person name="Harvey I.B."/>
            <person name="Beatty W.L."/>
            <person name="Plougastel-Douglas B."/>
            <person name="Poursine-Laurent J."/>
            <person name="Fremont D.H."/>
            <person name="Wang D."/>
            <person name="Yokoyama W.M."/>
        </authorList>
    </citation>
    <scope>NUCLEOTIDE SEQUENCE [LARGE SCALE GENOMIC DNA]</scope>
    <source>
        <strain evidence="5">YOK1</strain>
    </source>
</reference>
<organism evidence="5">
    <name type="scientific">Murid betaherpesvirus 3</name>
    <dbReference type="NCBI Taxonomy" id="2560603"/>
    <lineage>
        <taxon>Viruses</taxon>
        <taxon>Duplodnaviria</taxon>
        <taxon>Heunggongvirae</taxon>
        <taxon>Peploviricota</taxon>
        <taxon>Herviviricetes</taxon>
        <taxon>Herpesvirales</taxon>
        <taxon>Orthoherpesviridae</taxon>
        <taxon>Betaherpesvirinae</taxon>
        <taxon>Roseolovirus</taxon>
        <taxon>Roseolovirus muridbeta3</taxon>
    </lineage>
</organism>
<protein>
    <submittedName>
        <fullName evidence="5">Tegument serine/threonine kinase</fullName>
    </submittedName>
</protein>
<dbReference type="EMBL" id="KY355735">
    <property type="protein sequence ID" value="APZ76298.1"/>
    <property type="molecule type" value="Genomic_DNA"/>
</dbReference>
<dbReference type="Gene3D" id="1.10.510.10">
    <property type="entry name" value="Transferase(Phosphotransferase) domain 1"/>
    <property type="match status" value="1"/>
</dbReference>